<dbReference type="GeneID" id="39580737"/>
<keyword evidence="1" id="KW-0732">Signal</keyword>
<gene>
    <name evidence="2" type="ORF">SODALDRAFT_334625</name>
</gene>
<reference evidence="2 3" key="1">
    <citation type="journal article" date="2018" name="Mol. Ecol.">
        <title>The obligate alkalophilic soda-lake fungus Sodiomyces alkalinus has shifted to a protein diet.</title>
        <authorList>
            <person name="Grum-Grzhimaylo A.A."/>
            <person name="Falkoski D.L."/>
            <person name="van den Heuvel J."/>
            <person name="Valero-Jimenez C.A."/>
            <person name="Min B."/>
            <person name="Choi I.G."/>
            <person name="Lipzen A."/>
            <person name="Daum C.G."/>
            <person name="Aanen D.K."/>
            <person name="Tsang A."/>
            <person name="Henrissat B."/>
            <person name="Bilanenko E.N."/>
            <person name="de Vries R.P."/>
            <person name="van Kan J.A.L."/>
            <person name="Grigoriev I.V."/>
            <person name="Debets A.J.M."/>
        </authorList>
    </citation>
    <scope>NUCLEOTIDE SEQUENCE [LARGE SCALE GENOMIC DNA]</scope>
    <source>
        <strain evidence="2 3">F11</strain>
    </source>
</reference>
<dbReference type="EMBL" id="ML119057">
    <property type="protein sequence ID" value="ROT37514.1"/>
    <property type="molecule type" value="Genomic_DNA"/>
</dbReference>
<keyword evidence="3" id="KW-1185">Reference proteome</keyword>
<protein>
    <recommendedName>
        <fullName evidence="4">Invertebrate defensins family profile domain-containing protein</fullName>
    </recommendedName>
</protein>
<evidence type="ECO:0008006" key="4">
    <source>
        <dbReference type="Google" id="ProtNLM"/>
    </source>
</evidence>
<sequence length="85" mass="8859">MKFTLVVALLVSAVAAMPAAADNANAEVEVAGDSLQAMNCGSGLCRGIQDSSLCNNRCQNCSGPSGPYSRGECGGFLWQTCRCFY</sequence>
<accession>A0A3N2PSX0</accession>
<feature type="signal peptide" evidence="1">
    <location>
        <begin position="1"/>
        <end position="16"/>
    </location>
</feature>
<name>A0A3N2PSX0_SODAK</name>
<organism evidence="2 3">
    <name type="scientific">Sodiomyces alkalinus (strain CBS 110278 / VKM F-3762 / F11)</name>
    <name type="common">Alkaliphilic filamentous fungus</name>
    <dbReference type="NCBI Taxonomy" id="1314773"/>
    <lineage>
        <taxon>Eukaryota</taxon>
        <taxon>Fungi</taxon>
        <taxon>Dikarya</taxon>
        <taxon>Ascomycota</taxon>
        <taxon>Pezizomycotina</taxon>
        <taxon>Sordariomycetes</taxon>
        <taxon>Hypocreomycetidae</taxon>
        <taxon>Glomerellales</taxon>
        <taxon>Plectosphaerellaceae</taxon>
        <taxon>Sodiomyces</taxon>
    </lineage>
</organism>
<proteinExistence type="predicted"/>
<dbReference type="RefSeq" id="XP_028465320.1">
    <property type="nucleotide sequence ID" value="XM_028612259.1"/>
</dbReference>
<dbReference type="OrthoDB" id="4383396at2759"/>
<evidence type="ECO:0000313" key="3">
    <source>
        <dbReference type="Proteomes" id="UP000272025"/>
    </source>
</evidence>
<dbReference type="AlphaFoldDB" id="A0A3N2PSX0"/>
<evidence type="ECO:0000256" key="1">
    <source>
        <dbReference type="SAM" id="SignalP"/>
    </source>
</evidence>
<feature type="chain" id="PRO_5018046833" description="Invertebrate defensins family profile domain-containing protein" evidence="1">
    <location>
        <begin position="17"/>
        <end position="85"/>
    </location>
</feature>
<evidence type="ECO:0000313" key="2">
    <source>
        <dbReference type="EMBL" id="ROT37514.1"/>
    </source>
</evidence>
<dbReference type="Proteomes" id="UP000272025">
    <property type="component" value="Unassembled WGS sequence"/>
</dbReference>